<organism evidence="1 2">
    <name type="scientific">Xenopus laevis</name>
    <name type="common">African clawed frog</name>
    <dbReference type="NCBI Taxonomy" id="8355"/>
    <lineage>
        <taxon>Eukaryota</taxon>
        <taxon>Metazoa</taxon>
        <taxon>Chordata</taxon>
        <taxon>Craniata</taxon>
        <taxon>Vertebrata</taxon>
        <taxon>Euteleostomi</taxon>
        <taxon>Amphibia</taxon>
        <taxon>Batrachia</taxon>
        <taxon>Anura</taxon>
        <taxon>Pipoidea</taxon>
        <taxon>Pipidae</taxon>
        <taxon>Xenopodinae</taxon>
        <taxon>Xenopus</taxon>
        <taxon>Xenopus</taxon>
    </lineage>
</organism>
<sequence>MPQAVGSTSLSGLGGWGRDTFSCMLMTGTCLPHPQHTPFSPLFTSYCVPFLLAQHRIILYPSSSELKNTLI</sequence>
<dbReference type="Proteomes" id="UP000694892">
    <property type="component" value="Chromosome 8L"/>
</dbReference>
<protein>
    <submittedName>
        <fullName evidence="1">Uncharacterized protein</fullName>
    </submittedName>
</protein>
<evidence type="ECO:0000313" key="1">
    <source>
        <dbReference type="EMBL" id="OCT68133.1"/>
    </source>
</evidence>
<dbReference type="EMBL" id="CM004480">
    <property type="protein sequence ID" value="OCT68133.1"/>
    <property type="molecule type" value="Genomic_DNA"/>
</dbReference>
<name>A0A974H7Y1_XENLA</name>
<proteinExistence type="predicted"/>
<evidence type="ECO:0000313" key="2">
    <source>
        <dbReference type="Proteomes" id="UP000694892"/>
    </source>
</evidence>
<reference evidence="2" key="1">
    <citation type="journal article" date="2016" name="Nature">
        <title>Genome evolution in the allotetraploid frog Xenopus laevis.</title>
        <authorList>
            <person name="Session A.M."/>
            <person name="Uno Y."/>
            <person name="Kwon T."/>
            <person name="Chapman J.A."/>
            <person name="Toyoda A."/>
            <person name="Takahashi S."/>
            <person name="Fukui A."/>
            <person name="Hikosaka A."/>
            <person name="Suzuki A."/>
            <person name="Kondo M."/>
            <person name="van Heeringen S.J."/>
            <person name="Quigley I."/>
            <person name="Heinz S."/>
            <person name="Ogino H."/>
            <person name="Ochi H."/>
            <person name="Hellsten U."/>
            <person name="Lyons J.B."/>
            <person name="Simakov O."/>
            <person name="Putnam N."/>
            <person name="Stites J."/>
            <person name="Kuroki Y."/>
            <person name="Tanaka T."/>
            <person name="Michiue T."/>
            <person name="Watanabe M."/>
            <person name="Bogdanovic O."/>
            <person name="Lister R."/>
            <person name="Georgiou G."/>
            <person name="Paranjpe S.S."/>
            <person name="van Kruijsbergen I."/>
            <person name="Shu S."/>
            <person name="Carlson J."/>
            <person name="Kinoshita T."/>
            <person name="Ohta Y."/>
            <person name="Mawaribuchi S."/>
            <person name="Jenkins J."/>
            <person name="Grimwood J."/>
            <person name="Schmutz J."/>
            <person name="Mitros T."/>
            <person name="Mozaffari S.V."/>
            <person name="Suzuki Y."/>
            <person name="Haramoto Y."/>
            <person name="Yamamoto T.S."/>
            <person name="Takagi C."/>
            <person name="Heald R."/>
            <person name="Miller K."/>
            <person name="Haudenschild C."/>
            <person name="Kitzman J."/>
            <person name="Nakayama T."/>
            <person name="Izutsu Y."/>
            <person name="Robert J."/>
            <person name="Fortriede J."/>
            <person name="Burns K."/>
            <person name="Lotay V."/>
            <person name="Karimi K."/>
            <person name="Yasuoka Y."/>
            <person name="Dichmann D.S."/>
            <person name="Flajnik M.F."/>
            <person name="Houston D.W."/>
            <person name="Shendure J."/>
            <person name="DuPasquier L."/>
            <person name="Vize P.D."/>
            <person name="Zorn A.M."/>
            <person name="Ito M."/>
            <person name="Marcotte E.M."/>
            <person name="Wallingford J.B."/>
            <person name="Ito Y."/>
            <person name="Asashima M."/>
            <person name="Ueno N."/>
            <person name="Matsuda Y."/>
            <person name="Veenstra G.J."/>
            <person name="Fujiyama A."/>
            <person name="Harland R.M."/>
            <person name="Taira M."/>
            <person name="Rokhsar D.S."/>
        </authorList>
    </citation>
    <scope>NUCLEOTIDE SEQUENCE [LARGE SCALE GENOMIC DNA]</scope>
    <source>
        <strain evidence="2">J</strain>
    </source>
</reference>
<gene>
    <name evidence="1" type="ORF">XELAEV_18039429mg</name>
</gene>
<accession>A0A974H7Y1</accession>
<dbReference type="AlphaFoldDB" id="A0A974H7Y1"/>